<dbReference type="InterPro" id="IPR047057">
    <property type="entry name" value="MerR_fam"/>
</dbReference>
<feature type="domain" description="HTH merR-type" evidence="2">
    <location>
        <begin position="3"/>
        <end position="73"/>
    </location>
</feature>
<dbReference type="PROSITE" id="PS50937">
    <property type="entry name" value="HTH_MERR_2"/>
    <property type="match status" value="1"/>
</dbReference>
<dbReference type="InterPro" id="IPR009061">
    <property type="entry name" value="DNA-bd_dom_put_sf"/>
</dbReference>
<evidence type="ECO:0000313" key="4">
    <source>
        <dbReference type="Proteomes" id="UP001597368"/>
    </source>
</evidence>
<protein>
    <submittedName>
        <fullName evidence="3">MerR family transcriptional regulator</fullName>
    </submittedName>
</protein>
<sequence>MDLLPIGQFARLSRLSVKQLRHYAELGLLTPAHVDEDSGYRYYHPSQARQALSIGLLRSLDVPLAVIGQVLSGTAGALGHVRDDLEAELQRRRRTLASLERLMREGLPAARVVEVEVPSLLVAVTAEQAAGDLDIGRATSACVARLVAAWATGVTGAQEGTQDPGRTGEAGERGPELIGLFPVELAEPCTVEVALVTGAPVAGAIPRVLQGGRFAQVTHVGPYDQIALTSHALLSWCAERGHPVSGPIREVYASDPGRTPPDQLITHIQIPLEERPC</sequence>
<evidence type="ECO:0000313" key="3">
    <source>
        <dbReference type="EMBL" id="MFD1932399.1"/>
    </source>
</evidence>
<dbReference type="InterPro" id="IPR010499">
    <property type="entry name" value="AraC_E-bd"/>
</dbReference>
<name>A0ABW4SVL7_9ACTN</name>
<dbReference type="InterPro" id="IPR011256">
    <property type="entry name" value="Reg_factor_effector_dom_sf"/>
</dbReference>
<dbReference type="EMBL" id="JBHUFV010000020">
    <property type="protein sequence ID" value="MFD1932399.1"/>
    <property type="molecule type" value="Genomic_DNA"/>
</dbReference>
<dbReference type="SMART" id="SM00871">
    <property type="entry name" value="AraC_E_bind"/>
    <property type="match status" value="1"/>
</dbReference>
<gene>
    <name evidence="3" type="ORF">ACFSKW_13030</name>
</gene>
<accession>A0ABW4SVL7</accession>
<organism evidence="3 4">
    <name type="scientific">Nonomuraea mangrovi</name>
    <dbReference type="NCBI Taxonomy" id="2316207"/>
    <lineage>
        <taxon>Bacteria</taxon>
        <taxon>Bacillati</taxon>
        <taxon>Actinomycetota</taxon>
        <taxon>Actinomycetes</taxon>
        <taxon>Streptosporangiales</taxon>
        <taxon>Streptosporangiaceae</taxon>
        <taxon>Nonomuraea</taxon>
    </lineage>
</organism>
<keyword evidence="4" id="KW-1185">Reference proteome</keyword>
<dbReference type="CDD" id="cd01107">
    <property type="entry name" value="HTH_BmrR"/>
    <property type="match status" value="1"/>
</dbReference>
<comment type="caution">
    <text evidence="3">The sequence shown here is derived from an EMBL/GenBank/DDBJ whole genome shotgun (WGS) entry which is preliminary data.</text>
</comment>
<dbReference type="InterPro" id="IPR029442">
    <property type="entry name" value="GyrI-like"/>
</dbReference>
<dbReference type="Pfam" id="PF13411">
    <property type="entry name" value="MerR_1"/>
    <property type="match status" value="1"/>
</dbReference>
<evidence type="ECO:0000256" key="1">
    <source>
        <dbReference type="ARBA" id="ARBA00023125"/>
    </source>
</evidence>
<dbReference type="Gene3D" id="3.20.80.10">
    <property type="entry name" value="Regulatory factor, effector binding domain"/>
    <property type="match status" value="1"/>
</dbReference>
<dbReference type="RefSeq" id="WP_379572459.1">
    <property type="nucleotide sequence ID" value="NZ_JBHUFV010000020.1"/>
</dbReference>
<dbReference type="SUPFAM" id="SSF46955">
    <property type="entry name" value="Putative DNA-binding domain"/>
    <property type="match status" value="1"/>
</dbReference>
<dbReference type="PANTHER" id="PTHR30204">
    <property type="entry name" value="REDOX-CYCLING DRUG-SENSING TRANSCRIPTIONAL ACTIVATOR SOXR"/>
    <property type="match status" value="1"/>
</dbReference>
<proteinExistence type="predicted"/>
<dbReference type="Gene3D" id="1.10.1660.10">
    <property type="match status" value="1"/>
</dbReference>
<dbReference type="SUPFAM" id="SSF55136">
    <property type="entry name" value="Probable bacterial effector-binding domain"/>
    <property type="match status" value="1"/>
</dbReference>
<dbReference type="SMART" id="SM00422">
    <property type="entry name" value="HTH_MERR"/>
    <property type="match status" value="1"/>
</dbReference>
<dbReference type="PANTHER" id="PTHR30204:SF97">
    <property type="entry name" value="MERR FAMILY REGULATORY PROTEIN"/>
    <property type="match status" value="1"/>
</dbReference>
<dbReference type="Pfam" id="PF06445">
    <property type="entry name" value="GyrI-like"/>
    <property type="match status" value="1"/>
</dbReference>
<evidence type="ECO:0000259" key="2">
    <source>
        <dbReference type="PROSITE" id="PS50937"/>
    </source>
</evidence>
<reference evidence="4" key="1">
    <citation type="journal article" date="2019" name="Int. J. Syst. Evol. Microbiol.">
        <title>The Global Catalogue of Microorganisms (GCM) 10K type strain sequencing project: providing services to taxonomists for standard genome sequencing and annotation.</title>
        <authorList>
            <consortium name="The Broad Institute Genomics Platform"/>
            <consortium name="The Broad Institute Genome Sequencing Center for Infectious Disease"/>
            <person name="Wu L."/>
            <person name="Ma J."/>
        </authorList>
    </citation>
    <scope>NUCLEOTIDE SEQUENCE [LARGE SCALE GENOMIC DNA]</scope>
    <source>
        <strain evidence="4">ICMP 6774ER</strain>
    </source>
</reference>
<dbReference type="InterPro" id="IPR000551">
    <property type="entry name" value="MerR-type_HTH_dom"/>
</dbReference>
<dbReference type="Proteomes" id="UP001597368">
    <property type="component" value="Unassembled WGS sequence"/>
</dbReference>
<keyword evidence="1" id="KW-0238">DNA-binding</keyword>